<gene>
    <name evidence="2" type="ORF">SELMODRAFT_84865</name>
</gene>
<dbReference type="CDD" id="cd00519">
    <property type="entry name" value="Lipase_3"/>
    <property type="match status" value="1"/>
</dbReference>
<accession>D8R3A3</accession>
<dbReference type="PANTHER" id="PTHR46086:SF3">
    <property type="entry name" value="TRIACYLGLYCEROL LIPASE OBL1"/>
    <property type="match status" value="1"/>
</dbReference>
<dbReference type="GO" id="GO:0006629">
    <property type="term" value="P:lipid metabolic process"/>
    <property type="evidence" value="ECO:0007669"/>
    <property type="project" value="InterPro"/>
</dbReference>
<dbReference type="OMA" id="FNEQRME"/>
<dbReference type="HOGENOM" id="CLU_032957_2_0_1"/>
<dbReference type="SUPFAM" id="SSF53474">
    <property type="entry name" value="alpha/beta-Hydrolases"/>
    <property type="match status" value="1"/>
</dbReference>
<evidence type="ECO:0000313" key="3">
    <source>
        <dbReference type="Proteomes" id="UP000001514"/>
    </source>
</evidence>
<proteinExistence type="predicted"/>
<dbReference type="KEGG" id="smo:SELMODRAFT_84865"/>
<sequence>MDTFVIGHPSQGKPWDYVRRSSFVETPHVSSTPALKPRIDVSWQAKLSMFITTLLHYLARISKVTGKFVEYILNVFYINGGFIKVCNKILAGEFLVMPVEGSENYWSIVGMLDPRLELMTESSDDQKLQKSEGSSFFEVVPGSKVVADVCIMASKLAYENPAVVNKVVTQIWKVCDPTYYDAENQENNPTQVFLFMDAPQDAGAIVVTFRGTMPFNAYDWSTDFDFSWYHLPGVGRIHVGFMEALSLVDRHDMESFTRLKKHSYQNVQGKERVTSGLPEAKNEDRKLSLAYDSTKDKLKELVKANKSAKVYITGHSLGGALATVFTAMLFYNKEDSVTERIAGVYTFGQPRVGDMDFADYMDEKLNDPVNRYFRIVYSNDIVPRIPFDDIFFQFKHFGLCFYFDHNYAAKTLLEEPNKNFSIKYFIATRITAAWDLILSFRRSYLHGSQFKETMASRVLRVAGLFFPGIVDHNPVNYVNSIRLGPRVLHTEVHMQKLLELLRMHGYTKMDISQ</sequence>
<organism evidence="3">
    <name type="scientific">Selaginella moellendorffii</name>
    <name type="common">Spikemoss</name>
    <dbReference type="NCBI Taxonomy" id="88036"/>
    <lineage>
        <taxon>Eukaryota</taxon>
        <taxon>Viridiplantae</taxon>
        <taxon>Streptophyta</taxon>
        <taxon>Embryophyta</taxon>
        <taxon>Tracheophyta</taxon>
        <taxon>Lycopodiopsida</taxon>
        <taxon>Selaginellales</taxon>
        <taxon>Selaginellaceae</taxon>
        <taxon>Selaginella</taxon>
    </lineage>
</organism>
<dbReference type="EMBL" id="GL377571">
    <property type="protein sequence ID" value="EFJ33241.1"/>
    <property type="molecule type" value="Genomic_DNA"/>
</dbReference>
<name>D8R3A3_SELML</name>
<evidence type="ECO:0000313" key="2">
    <source>
        <dbReference type="EMBL" id="EFJ33241.1"/>
    </source>
</evidence>
<dbReference type="InterPro" id="IPR002921">
    <property type="entry name" value="Fungal_lipase-type"/>
</dbReference>
<feature type="domain" description="Fungal lipase-type" evidence="1">
    <location>
        <begin position="206"/>
        <end position="388"/>
    </location>
</feature>
<dbReference type="InterPro" id="IPR029058">
    <property type="entry name" value="AB_hydrolase_fold"/>
</dbReference>
<evidence type="ECO:0000259" key="1">
    <source>
        <dbReference type="Pfam" id="PF01764"/>
    </source>
</evidence>
<dbReference type="AlphaFoldDB" id="D8R3A3"/>
<protein>
    <recommendedName>
        <fullName evidence="1">Fungal lipase-type domain-containing protein</fullName>
    </recommendedName>
</protein>
<dbReference type="Pfam" id="PF01764">
    <property type="entry name" value="Lipase_3"/>
    <property type="match status" value="1"/>
</dbReference>
<dbReference type="PANTHER" id="PTHR46086">
    <property type="entry name" value="ALPHA/BETA-HYDROLASES SUPERFAMILY PROTEIN"/>
    <property type="match status" value="1"/>
</dbReference>
<dbReference type="InParanoid" id="D8R3A3"/>
<reference evidence="2 3" key="1">
    <citation type="journal article" date="2011" name="Science">
        <title>The Selaginella genome identifies genetic changes associated with the evolution of vascular plants.</title>
        <authorList>
            <person name="Banks J.A."/>
            <person name="Nishiyama T."/>
            <person name="Hasebe M."/>
            <person name="Bowman J.L."/>
            <person name="Gribskov M."/>
            <person name="dePamphilis C."/>
            <person name="Albert V.A."/>
            <person name="Aono N."/>
            <person name="Aoyama T."/>
            <person name="Ambrose B.A."/>
            <person name="Ashton N.W."/>
            <person name="Axtell M.J."/>
            <person name="Barker E."/>
            <person name="Barker M.S."/>
            <person name="Bennetzen J.L."/>
            <person name="Bonawitz N.D."/>
            <person name="Chapple C."/>
            <person name="Cheng C."/>
            <person name="Correa L.G."/>
            <person name="Dacre M."/>
            <person name="DeBarry J."/>
            <person name="Dreyer I."/>
            <person name="Elias M."/>
            <person name="Engstrom E.M."/>
            <person name="Estelle M."/>
            <person name="Feng L."/>
            <person name="Finet C."/>
            <person name="Floyd S.K."/>
            <person name="Frommer W.B."/>
            <person name="Fujita T."/>
            <person name="Gramzow L."/>
            <person name="Gutensohn M."/>
            <person name="Harholt J."/>
            <person name="Hattori M."/>
            <person name="Heyl A."/>
            <person name="Hirai T."/>
            <person name="Hiwatashi Y."/>
            <person name="Ishikawa M."/>
            <person name="Iwata M."/>
            <person name="Karol K.G."/>
            <person name="Koehler B."/>
            <person name="Kolukisaoglu U."/>
            <person name="Kubo M."/>
            <person name="Kurata T."/>
            <person name="Lalonde S."/>
            <person name="Li K."/>
            <person name="Li Y."/>
            <person name="Litt A."/>
            <person name="Lyons E."/>
            <person name="Manning G."/>
            <person name="Maruyama T."/>
            <person name="Michael T.P."/>
            <person name="Mikami K."/>
            <person name="Miyazaki S."/>
            <person name="Morinaga S."/>
            <person name="Murata T."/>
            <person name="Mueller-Roeber B."/>
            <person name="Nelson D.R."/>
            <person name="Obara M."/>
            <person name="Oguri Y."/>
            <person name="Olmstead R.G."/>
            <person name="Onodera N."/>
            <person name="Petersen B.L."/>
            <person name="Pils B."/>
            <person name="Prigge M."/>
            <person name="Rensing S.A."/>
            <person name="Riano-Pachon D.M."/>
            <person name="Roberts A.W."/>
            <person name="Sato Y."/>
            <person name="Scheller H.V."/>
            <person name="Schulz B."/>
            <person name="Schulz C."/>
            <person name="Shakirov E.V."/>
            <person name="Shibagaki N."/>
            <person name="Shinohara N."/>
            <person name="Shippen D.E."/>
            <person name="Soerensen I."/>
            <person name="Sotooka R."/>
            <person name="Sugimoto N."/>
            <person name="Sugita M."/>
            <person name="Sumikawa N."/>
            <person name="Tanurdzic M."/>
            <person name="Theissen G."/>
            <person name="Ulvskov P."/>
            <person name="Wakazuki S."/>
            <person name="Weng J.K."/>
            <person name="Willats W.W."/>
            <person name="Wipf D."/>
            <person name="Wolf P.G."/>
            <person name="Yang L."/>
            <person name="Zimmer A.D."/>
            <person name="Zhu Q."/>
            <person name="Mitros T."/>
            <person name="Hellsten U."/>
            <person name="Loque D."/>
            <person name="Otillar R."/>
            <person name="Salamov A."/>
            <person name="Schmutz J."/>
            <person name="Shapiro H."/>
            <person name="Lindquist E."/>
            <person name="Lucas S."/>
            <person name="Rokhsar D."/>
            <person name="Grigoriev I.V."/>
        </authorList>
    </citation>
    <scope>NUCLEOTIDE SEQUENCE [LARGE SCALE GENOMIC DNA]</scope>
</reference>
<dbReference type="Proteomes" id="UP000001514">
    <property type="component" value="Unassembled WGS sequence"/>
</dbReference>
<keyword evidence="3" id="KW-1185">Reference proteome</keyword>
<dbReference type="InterPro" id="IPR044819">
    <property type="entry name" value="OBL-like"/>
</dbReference>
<dbReference type="GO" id="GO:0004806">
    <property type="term" value="F:triacylglycerol lipase activity"/>
    <property type="evidence" value="ECO:0007669"/>
    <property type="project" value="InterPro"/>
</dbReference>
<dbReference type="Gene3D" id="3.40.50.1820">
    <property type="entry name" value="alpha/beta hydrolase"/>
    <property type="match status" value="1"/>
</dbReference>
<dbReference type="FunCoup" id="D8R3A3">
    <property type="interactions" value="86"/>
</dbReference>
<dbReference type="Gramene" id="EFJ33241">
    <property type="protein sequence ID" value="EFJ33241"/>
    <property type="gene ID" value="SELMODRAFT_84865"/>
</dbReference>
<dbReference type="eggNOG" id="KOG4569">
    <property type="taxonomic scope" value="Eukaryota"/>
</dbReference>